<dbReference type="PROSITE" id="PS00018">
    <property type="entry name" value="EF_HAND_1"/>
    <property type="match status" value="1"/>
</dbReference>
<dbReference type="EMBL" id="LR721780">
    <property type="protein sequence ID" value="VVV98816.1"/>
    <property type="molecule type" value="Genomic_DNA"/>
</dbReference>
<keyword evidence="3" id="KW-0677">Repeat</keyword>
<accession>A0A5K1AA36</accession>
<dbReference type="SMART" id="SM00054">
    <property type="entry name" value="EFh"/>
    <property type="match status" value="1"/>
</dbReference>
<evidence type="ECO:0000256" key="4">
    <source>
        <dbReference type="ARBA" id="ARBA00022837"/>
    </source>
</evidence>
<sequence length="44" mass="5008">MRNVMINLGEKLTDEEARQMISEADTDGDGLVNYEEFVKIMMAV</sequence>
<dbReference type="InterPro" id="IPR050145">
    <property type="entry name" value="Centrin_CML-like"/>
</dbReference>
<dbReference type="Gene3D" id="1.10.238.10">
    <property type="entry name" value="EF-hand"/>
    <property type="match status" value="1"/>
</dbReference>
<dbReference type="CDD" id="cd00051">
    <property type="entry name" value="EFh"/>
    <property type="match status" value="1"/>
</dbReference>
<evidence type="ECO:0000259" key="5">
    <source>
        <dbReference type="PROSITE" id="PS50222"/>
    </source>
</evidence>
<dbReference type="InterPro" id="IPR002048">
    <property type="entry name" value="EF_hand_dom"/>
</dbReference>
<keyword evidence="2" id="KW-0479">Metal-binding</keyword>
<evidence type="ECO:0000256" key="3">
    <source>
        <dbReference type="ARBA" id="ARBA00022737"/>
    </source>
</evidence>
<dbReference type="GO" id="GO:0005509">
    <property type="term" value="F:calcium ion binding"/>
    <property type="evidence" value="ECO:0007669"/>
    <property type="project" value="InterPro"/>
</dbReference>
<reference evidence="6" key="1">
    <citation type="submission" date="2019-09" db="EMBL/GenBank/DDBJ databases">
        <authorList>
            <person name="Zhang L."/>
        </authorList>
    </citation>
    <scope>NUCLEOTIDE SEQUENCE</scope>
</reference>
<feature type="domain" description="EF-hand" evidence="5">
    <location>
        <begin position="12"/>
        <end position="44"/>
    </location>
</feature>
<keyword evidence="4" id="KW-0106">Calcium</keyword>
<comment type="similarity">
    <text evidence="1">Belongs to the calmodulin family.</text>
</comment>
<dbReference type="SUPFAM" id="SSF47473">
    <property type="entry name" value="EF-hand"/>
    <property type="match status" value="1"/>
</dbReference>
<proteinExistence type="inferred from homology"/>
<protein>
    <recommendedName>
        <fullName evidence="5">EF-hand domain-containing protein</fullName>
    </recommendedName>
</protein>
<evidence type="ECO:0000313" key="6">
    <source>
        <dbReference type="EMBL" id="VVV98816.1"/>
    </source>
</evidence>
<organism evidence="6">
    <name type="scientific">Nymphaea colorata</name>
    <name type="common">pocket water lily</name>
    <dbReference type="NCBI Taxonomy" id="210225"/>
    <lineage>
        <taxon>Eukaryota</taxon>
        <taxon>Viridiplantae</taxon>
        <taxon>Streptophyta</taxon>
        <taxon>Embryophyta</taxon>
        <taxon>Tracheophyta</taxon>
        <taxon>Spermatophyta</taxon>
        <taxon>Magnoliopsida</taxon>
        <taxon>Nymphaeales</taxon>
        <taxon>Nymphaeaceae</taxon>
        <taxon>Nymphaea</taxon>
    </lineage>
</organism>
<dbReference type="InterPro" id="IPR011992">
    <property type="entry name" value="EF-hand-dom_pair"/>
</dbReference>
<dbReference type="InterPro" id="IPR018247">
    <property type="entry name" value="EF_Hand_1_Ca_BS"/>
</dbReference>
<gene>
    <name evidence="6" type="ORF">NYM_LOCUS12946</name>
</gene>
<name>A0A5K1AA36_9MAGN</name>
<dbReference type="PROSITE" id="PS50222">
    <property type="entry name" value="EF_HAND_2"/>
    <property type="match status" value="1"/>
</dbReference>
<evidence type="ECO:0000256" key="1">
    <source>
        <dbReference type="ARBA" id="ARBA00009763"/>
    </source>
</evidence>
<dbReference type="Pfam" id="PF13499">
    <property type="entry name" value="EF-hand_7"/>
    <property type="match status" value="1"/>
</dbReference>
<dbReference type="FunFam" id="1.10.238.10:FF:000034">
    <property type="entry name" value="Calmodulin"/>
    <property type="match status" value="1"/>
</dbReference>
<dbReference type="PANTHER" id="PTHR23050">
    <property type="entry name" value="CALCIUM BINDING PROTEIN"/>
    <property type="match status" value="1"/>
</dbReference>
<evidence type="ECO:0000256" key="2">
    <source>
        <dbReference type="ARBA" id="ARBA00022723"/>
    </source>
</evidence>
<dbReference type="AlphaFoldDB" id="A0A5K1AA36"/>